<dbReference type="GO" id="GO:0017061">
    <property type="term" value="F:S-methyl-5-thioadenosine phosphorylase activity"/>
    <property type="evidence" value="ECO:0007669"/>
    <property type="project" value="UniProtKB-EC"/>
</dbReference>
<evidence type="ECO:0000256" key="3">
    <source>
        <dbReference type="ARBA" id="ARBA00022679"/>
    </source>
</evidence>
<dbReference type="OrthoDB" id="4279at2"/>
<dbReference type="SUPFAM" id="SSF64438">
    <property type="entry name" value="CNF1/YfiH-like putative cysteine hydrolases"/>
    <property type="match status" value="1"/>
</dbReference>
<dbReference type="InterPro" id="IPR011324">
    <property type="entry name" value="Cytotoxic_necrot_fac-like_cat"/>
</dbReference>
<dbReference type="RefSeq" id="WP_109901788.1">
    <property type="nucleotide sequence ID" value="NZ_QGLE01000001.1"/>
</dbReference>
<dbReference type="Proteomes" id="UP000245461">
    <property type="component" value="Unassembled WGS sequence"/>
</dbReference>
<accession>A0A317EJN7</accession>
<dbReference type="PANTHER" id="PTHR30616">
    <property type="entry name" value="UNCHARACTERIZED PROTEIN YFIH"/>
    <property type="match status" value="1"/>
</dbReference>
<proteinExistence type="inferred from homology"/>
<evidence type="ECO:0000313" key="12">
    <source>
        <dbReference type="Proteomes" id="UP000245461"/>
    </source>
</evidence>
<reference evidence="11 12" key="1">
    <citation type="submission" date="2018-05" db="EMBL/GenBank/DDBJ databases">
        <title>Zavarzinia sp. HR-AS.</title>
        <authorList>
            <person name="Lee Y."/>
            <person name="Jeon C.O."/>
        </authorList>
    </citation>
    <scope>NUCLEOTIDE SEQUENCE [LARGE SCALE GENOMIC DNA]</scope>
    <source>
        <strain evidence="11 12">HR-AS</strain>
    </source>
</reference>
<evidence type="ECO:0000256" key="9">
    <source>
        <dbReference type="ARBA" id="ARBA00049893"/>
    </source>
</evidence>
<comment type="catalytic activity">
    <reaction evidence="9">
        <text>S-methyl-5'-thioadenosine + phosphate = 5-(methylsulfanyl)-alpha-D-ribose 1-phosphate + adenine</text>
        <dbReference type="Rhea" id="RHEA:11852"/>
        <dbReference type="ChEBI" id="CHEBI:16708"/>
        <dbReference type="ChEBI" id="CHEBI:17509"/>
        <dbReference type="ChEBI" id="CHEBI:43474"/>
        <dbReference type="ChEBI" id="CHEBI:58533"/>
        <dbReference type="EC" id="2.4.2.28"/>
    </reaction>
    <physiologicalReaction direction="left-to-right" evidence="9">
        <dbReference type="Rhea" id="RHEA:11853"/>
    </physiologicalReaction>
</comment>
<comment type="catalytic activity">
    <reaction evidence="8">
        <text>adenosine + phosphate = alpha-D-ribose 1-phosphate + adenine</text>
        <dbReference type="Rhea" id="RHEA:27642"/>
        <dbReference type="ChEBI" id="CHEBI:16335"/>
        <dbReference type="ChEBI" id="CHEBI:16708"/>
        <dbReference type="ChEBI" id="CHEBI:43474"/>
        <dbReference type="ChEBI" id="CHEBI:57720"/>
        <dbReference type="EC" id="2.4.2.1"/>
    </reaction>
    <physiologicalReaction direction="left-to-right" evidence="8">
        <dbReference type="Rhea" id="RHEA:27643"/>
    </physiologicalReaction>
</comment>
<keyword evidence="5" id="KW-0378">Hydrolase</keyword>
<comment type="caution">
    <text evidence="11">The sequence shown here is derived from an EMBL/GenBank/DDBJ whole genome shotgun (WGS) entry which is preliminary data.</text>
</comment>
<sequence>MTQPPVFSASCLSGLSHGFYGRRGGVSEGIYSSLNCGLGSSDAREAVLENRERIAGALGAGALLSLHQIHSTEVVTVDAPWAPGEGPKADAMVTARKGLALGILTADCAPILFADKQAGVIGAAHAGWKGALGGIAEATVAAMVALGAAPSRISAVIGPCIGRSSYEVGPEFEARFIESDGAAAAAFFHRPDPAGRPYFDLPAFVADRLRRAGIGTIELTGLDTFAGEADFFSFRRTTHRGEGDYGREVAAIMLD</sequence>
<comment type="similarity">
    <text evidence="2 10">Belongs to the purine nucleoside phosphorylase YfiH/LACC1 family.</text>
</comment>
<gene>
    <name evidence="11" type="primary">pgeF</name>
    <name evidence="11" type="ORF">DKG74_01260</name>
</gene>
<dbReference type="AlphaFoldDB" id="A0A317EJN7"/>
<dbReference type="EMBL" id="QGLE01000001">
    <property type="protein sequence ID" value="PWR25623.1"/>
    <property type="molecule type" value="Genomic_DNA"/>
</dbReference>
<evidence type="ECO:0000313" key="11">
    <source>
        <dbReference type="EMBL" id="PWR25623.1"/>
    </source>
</evidence>
<evidence type="ECO:0000256" key="4">
    <source>
        <dbReference type="ARBA" id="ARBA00022723"/>
    </source>
</evidence>
<evidence type="ECO:0000256" key="2">
    <source>
        <dbReference type="ARBA" id="ARBA00007353"/>
    </source>
</evidence>
<dbReference type="CDD" id="cd16833">
    <property type="entry name" value="YfiH"/>
    <property type="match status" value="1"/>
</dbReference>
<evidence type="ECO:0000256" key="7">
    <source>
        <dbReference type="ARBA" id="ARBA00047989"/>
    </source>
</evidence>
<protein>
    <recommendedName>
        <fullName evidence="10">Purine nucleoside phosphorylase</fullName>
    </recommendedName>
</protein>
<keyword evidence="6" id="KW-0862">Zinc</keyword>
<dbReference type="NCBIfam" id="TIGR00726">
    <property type="entry name" value="peptidoglycan editing factor PgeF"/>
    <property type="match status" value="1"/>
</dbReference>
<comment type="catalytic activity">
    <reaction evidence="1">
        <text>inosine + phosphate = alpha-D-ribose 1-phosphate + hypoxanthine</text>
        <dbReference type="Rhea" id="RHEA:27646"/>
        <dbReference type="ChEBI" id="CHEBI:17368"/>
        <dbReference type="ChEBI" id="CHEBI:17596"/>
        <dbReference type="ChEBI" id="CHEBI:43474"/>
        <dbReference type="ChEBI" id="CHEBI:57720"/>
        <dbReference type="EC" id="2.4.2.1"/>
    </reaction>
    <physiologicalReaction direction="left-to-right" evidence="1">
        <dbReference type="Rhea" id="RHEA:27647"/>
    </physiologicalReaction>
</comment>
<keyword evidence="3" id="KW-0808">Transferase</keyword>
<dbReference type="InterPro" id="IPR003730">
    <property type="entry name" value="Cu_polyphenol_OxRdtase"/>
</dbReference>
<keyword evidence="12" id="KW-1185">Reference proteome</keyword>
<evidence type="ECO:0000256" key="10">
    <source>
        <dbReference type="RuleBase" id="RU361274"/>
    </source>
</evidence>
<dbReference type="GO" id="GO:0005507">
    <property type="term" value="F:copper ion binding"/>
    <property type="evidence" value="ECO:0007669"/>
    <property type="project" value="TreeGrafter"/>
</dbReference>
<evidence type="ECO:0000256" key="8">
    <source>
        <dbReference type="ARBA" id="ARBA00048968"/>
    </source>
</evidence>
<comment type="catalytic activity">
    <reaction evidence="7">
        <text>adenosine + H2O + H(+) = inosine + NH4(+)</text>
        <dbReference type="Rhea" id="RHEA:24408"/>
        <dbReference type="ChEBI" id="CHEBI:15377"/>
        <dbReference type="ChEBI" id="CHEBI:15378"/>
        <dbReference type="ChEBI" id="CHEBI:16335"/>
        <dbReference type="ChEBI" id="CHEBI:17596"/>
        <dbReference type="ChEBI" id="CHEBI:28938"/>
        <dbReference type="EC" id="3.5.4.4"/>
    </reaction>
    <physiologicalReaction direction="left-to-right" evidence="7">
        <dbReference type="Rhea" id="RHEA:24409"/>
    </physiologicalReaction>
</comment>
<dbReference type="InterPro" id="IPR038371">
    <property type="entry name" value="Cu_polyphenol_OxRdtase_sf"/>
</dbReference>
<name>A0A317EJN7_9PROT</name>
<keyword evidence="4" id="KW-0479">Metal-binding</keyword>
<evidence type="ECO:0000256" key="5">
    <source>
        <dbReference type="ARBA" id="ARBA00022801"/>
    </source>
</evidence>
<dbReference type="Gene3D" id="3.60.140.10">
    <property type="entry name" value="CNF1/YfiH-like putative cysteine hydrolases"/>
    <property type="match status" value="1"/>
</dbReference>
<dbReference type="GO" id="GO:0016787">
    <property type="term" value="F:hydrolase activity"/>
    <property type="evidence" value="ECO:0007669"/>
    <property type="project" value="UniProtKB-KW"/>
</dbReference>
<evidence type="ECO:0000256" key="6">
    <source>
        <dbReference type="ARBA" id="ARBA00022833"/>
    </source>
</evidence>
<organism evidence="11 12">
    <name type="scientific">Zavarzinia aquatilis</name>
    <dbReference type="NCBI Taxonomy" id="2211142"/>
    <lineage>
        <taxon>Bacteria</taxon>
        <taxon>Pseudomonadati</taxon>
        <taxon>Pseudomonadota</taxon>
        <taxon>Alphaproteobacteria</taxon>
        <taxon>Rhodospirillales</taxon>
        <taxon>Zavarziniaceae</taxon>
        <taxon>Zavarzinia</taxon>
    </lineage>
</organism>
<dbReference type="Pfam" id="PF02578">
    <property type="entry name" value="Cu-oxidase_4"/>
    <property type="match status" value="1"/>
</dbReference>
<dbReference type="PANTHER" id="PTHR30616:SF2">
    <property type="entry name" value="PURINE NUCLEOSIDE PHOSPHORYLASE LACC1"/>
    <property type="match status" value="1"/>
</dbReference>
<evidence type="ECO:0000256" key="1">
    <source>
        <dbReference type="ARBA" id="ARBA00000553"/>
    </source>
</evidence>